<reference evidence="1 2" key="1">
    <citation type="journal article" date="2019" name="G3 (Bethesda)">
        <title>Sequencing of a Wild Apple (Malus baccata) Genome Unravels the Differences Between Cultivated and Wild Apple Species Regarding Disease Resistance and Cold Tolerance.</title>
        <authorList>
            <person name="Chen X."/>
        </authorList>
    </citation>
    <scope>NUCLEOTIDE SEQUENCE [LARGE SCALE GENOMIC DNA]</scope>
    <source>
        <strain evidence="2">cv. Shandingzi</strain>
        <tissue evidence="1">Leaves</tissue>
    </source>
</reference>
<organism evidence="1 2">
    <name type="scientific">Malus baccata</name>
    <name type="common">Siberian crab apple</name>
    <name type="synonym">Pyrus baccata</name>
    <dbReference type="NCBI Taxonomy" id="106549"/>
    <lineage>
        <taxon>Eukaryota</taxon>
        <taxon>Viridiplantae</taxon>
        <taxon>Streptophyta</taxon>
        <taxon>Embryophyta</taxon>
        <taxon>Tracheophyta</taxon>
        <taxon>Spermatophyta</taxon>
        <taxon>Magnoliopsida</taxon>
        <taxon>eudicotyledons</taxon>
        <taxon>Gunneridae</taxon>
        <taxon>Pentapetalae</taxon>
        <taxon>rosids</taxon>
        <taxon>fabids</taxon>
        <taxon>Rosales</taxon>
        <taxon>Rosaceae</taxon>
        <taxon>Amygdaloideae</taxon>
        <taxon>Maleae</taxon>
        <taxon>Malus</taxon>
    </lineage>
</organism>
<sequence>MDATQDVPVSLRTLREYAIHKQMADHPLLEDMRRQEELKLADEKASALMNMEVVDVSDEADMLNLCLFKLADHPKTWPGSARITAALDAHELQKILAIAVRCDIPVLQPPQGCVWDSHILARDL</sequence>
<proteinExistence type="predicted"/>
<name>A0A540KPJ5_MALBA</name>
<evidence type="ECO:0000313" key="2">
    <source>
        <dbReference type="Proteomes" id="UP000315295"/>
    </source>
</evidence>
<gene>
    <name evidence="1" type="ORF">C1H46_038314</name>
</gene>
<evidence type="ECO:0000313" key="1">
    <source>
        <dbReference type="EMBL" id="TQD76145.1"/>
    </source>
</evidence>
<comment type="caution">
    <text evidence="1">The sequence shown here is derived from an EMBL/GenBank/DDBJ whole genome shotgun (WGS) entry which is preliminary data.</text>
</comment>
<protein>
    <submittedName>
        <fullName evidence="1">Uncharacterized protein</fullName>
    </submittedName>
</protein>
<accession>A0A540KPJ5</accession>
<dbReference type="Proteomes" id="UP000315295">
    <property type="component" value="Unassembled WGS sequence"/>
</dbReference>
<keyword evidence="2" id="KW-1185">Reference proteome</keyword>
<dbReference type="AlphaFoldDB" id="A0A540KPJ5"/>
<dbReference type="EMBL" id="VIEB01001049">
    <property type="protein sequence ID" value="TQD76145.1"/>
    <property type="molecule type" value="Genomic_DNA"/>
</dbReference>